<dbReference type="Proteomes" id="UP000281498">
    <property type="component" value="Unassembled WGS sequence"/>
</dbReference>
<dbReference type="PROSITE" id="PS50930">
    <property type="entry name" value="HTH_LYTTR"/>
    <property type="match status" value="1"/>
</dbReference>
<keyword evidence="3" id="KW-1185">Reference proteome</keyword>
<dbReference type="RefSeq" id="WP_110934634.1">
    <property type="nucleotide sequence ID" value="NZ_KZ614146.1"/>
</dbReference>
<evidence type="ECO:0000259" key="1">
    <source>
        <dbReference type="PROSITE" id="PS50930"/>
    </source>
</evidence>
<dbReference type="PANTHER" id="PTHR37299:SF4">
    <property type="entry name" value="TRANSCRIPTIONAL REGULATOR"/>
    <property type="match status" value="1"/>
</dbReference>
<dbReference type="PANTHER" id="PTHR37299">
    <property type="entry name" value="TRANSCRIPTIONAL REGULATOR-RELATED"/>
    <property type="match status" value="1"/>
</dbReference>
<dbReference type="InterPro" id="IPR007492">
    <property type="entry name" value="LytTR_DNA-bd_dom"/>
</dbReference>
<dbReference type="EMBL" id="PDOE01000005">
    <property type="protein sequence ID" value="RKL66947.1"/>
    <property type="molecule type" value="Genomic_DNA"/>
</dbReference>
<evidence type="ECO:0000313" key="2">
    <source>
        <dbReference type="EMBL" id="RKL66947.1"/>
    </source>
</evidence>
<evidence type="ECO:0000313" key="3">
    <source>
        <dbReference type="Proteomes" id="UP000281498"/>
    </source>
</evidence>
<name>A0A3A9K2K4_9BACI</name>
<dbReference type="SMART" id="SM00850">
    <property type="entry name" value="LytTR"/>
    <property type="match status" value="1"/>
</dbReference>
<dbReference type="GO" id="GO:0003677">
    <property type="term" value="F:DNA binding"/>
    <property type="evidence" value="ECO:0007669"/>
    <property type="project" value="InterPro"/>
</dbReference>
<dbReference type="InterPro" id="IPR046947">
    <property type="entry name" value="LytR-like"/>
</dbReference>
<dbReference type="Gene3D" id="2.20.25.10">
    <property type="match status" value="1"/>
</dbReference>
<dbReference type="Gene3D" id="2.40.50.40">
    <property type="match status" value="1"/>
</dbReference>
<dbReference type="Pfam" id="PF04397">
    <property type="entry name" value="LytTR"/>
    <property type="match status" value="1"/>
</dbReference>
<accession>A0A3A9K2K4</accession>
<reference evidence="2 3" key="1">
    <citation type="submission" date="2017-10" db="EMBL/GenBank/DDBJ databases">
        <title>Bacillus sp. nov., a halophilic bacterium isolated from a Keqin Lake.</title>
        <authorList>
            <person name="Wang H."/>
        </authorList>
    </citation>
    <scope>NUCLEOTIDE SEQUENCE [LARGE SCALE GENOMIC DNA]</scope>
    <source>
        <strain evidence="2 3">KCTC 13187</strain>
    </source>
</reference>
<dbReference type="GO" id="GO:0000156">
    <property type="term" value="F:phosphorelay response regulator activity"/>
    <property type="evidence" value="ECO:0007669"/>
    <property type="project" value="InterPro"/>
</dbReference>
<comment type="caution">
    <text evidence="2">The sequence shown here is derived from an EMBL/GenBank/DDBJ whole genome shotgun (WGS) entry which is preliminary data.</text>
</comment>
<proteinExistence type="predicted"/>
<feature type="domain" description="HTH LytTR-type" evidence="1">
    <location>
        <begin position="115"/>
        <end position="220"/>
    </location>
</feature>
<protein>
    <submittedName>
        <fullName evidence="2">LytTR family transcriptional regulator</fullName>
    </submittedName>
</protein>
<gene>
    <name evidence="2" type="ORF">CR203_14070</name>
</gene>
<dbReference type="AlphaFoldDB" id="A0A3A9K2K4"/>
<dbReference type="OrthoDB" id="9802383at2"/>
<sequence>MQSNVVQQFSSFIEDWVPEEASIAIASGDKYITYIPGRHDIHISQGQLIPSGSITERVYMQKSRVESLVDKSVFGTSYYGVGYPLEDADSGLSGALTVILPPEYSIAVQKPLSFIVGKSDELWIPIAVEQIIYIESNQKKTIIYTNDDCFTSKYPLKTLELRLSDSFIRIHRSYIVNIAYIKQFSRDIASNLEVALKEPRGASLPISQSYVQSVRGILGF</sequence>
<organism evidence="2 3">
    <name type="scientific">Salipaludibacillus neizhouensis</name>
    <dbReference type="NCBI Taxonomy" id="885475"/>
    <lineage>
        <taxon>Bacteria</taxon>
        <taxon>Bacillati</taxon>
        <taxon>Bacillota</taxon>
        <taxon>Bacilli</taxon>
        <taxon>Bacillales</taxon>
        <taxon>Bacillaceae</taxon>
    </lineage>
</organism>